<evidence type="ECO:0000256" key="17">
    <source>
        <dbReference type="SAM" id="MobiDB-lite"/>
    </source>
</evidence>
<evidence type="ECO:0000256" key="6">
    <source>
        <dbReference type="ARBA" id="ARBA00013882"/>
    </source>
</evidence>
<keyword evidence="10" id="KW-0106">Calcium</keyword>
<dbReference type="SUPFAM" id="SSF51011">
    <property type="entry name" value="Glycosyl hydrolase domain"/>
    <property type="match status" value="1"/>
</dbReference>
<keyword evidence="7" id="KW-0808">Transferase</keyword>
<dbReference type="PANTHER" id="PTHR10357">
    <property type="entry name" value="ALPHA-AMYLASE FAMILY MEMBER"/>
    <property type="match status" value="1"/>
</dbReference>
<evidence type="ECO:0000256" key="16">
    <source>
        <dbReference type="SAM" id="Coils"/>
    </source>
</evidence>
<dbReference type="SUPFAM" id="SSF51445">
    <property type="entry name" value="(Trans)glycosidases"/>
    <property type="match status" value="1"/>
</dbReference>
<dbReference type="CAZy" id="GH13">
    <property type="family name" value="Glycoside Hydrolase Family 13"/>
</dbReference>
<dbReference type="Gene3D" id="2.60.40.1180">
    <property type="entry name" value="Golgi alpha-mannosidase II"/>
    <property type="match status" value="1"/>
</dbReference>
<evidence type="ECO:0000256" key="15">
    <source>
        <dbReference type="ARBA" id="ARBA00049067"/>
    </source>
</evidence>
<evidence type="ECO:0000256" key="5">
    <source>
        <dbReference type="ARBA" id="ARBA00012619"/>
    </source>
</evidence>
<dbReference type="InterPro" id="IPR013780">
    <property type="entry name" value="Glyco_hydro_b"/>
</dbReference>
<dbReference type="HOGENOM" id="CLU_007635_2_3_0"/>
<dbReference type="InterPro" id="IPR006047">
    <property type="entry name" value="GH13_cat_dom"/>
</dbReference>
<dbReference type="InterPro" id="IPR040999">
    <property type="entry name" value="Mak_N_cap"/>
</dbReference>
<dbReference type="NCBIfam" id="TIGR02456">
    <property type="entry name" value="treS_nterm"/>
    <property type="match status" value="1"/>
</dbReference>
<protein>
    <recommendedName>
        <fullName evidence="6">Maltokinase</fullName>
        <ecNumber evidence="4">2.7.1.175</ecNumber>
        <ecNumber evidence="5">5.4.99.16</ecNumber>
    </recommendedName>
    <alternativeName>
        <fullName evidence="14">Maltose alpha-D-glucosyltransferase</fullName>
    </alternativeName>
    <alternativeName>
        <fullName evidence="13">Maltose-1-phosphate synthase</fullName>
    </alternativeName>
</protein>
<dbReference type="RefSeq" id="WP_013177911.1">
    <property type="nucleotide sequence ID" value="NC_014221.1"/>
</dbReference>
<sequence>MDTTSDTTTDAVSDAARDKPTSEPALGPGTANDPLVRDPLWYKDAVIYQVHVRSFFDANNDGYGDFEGLRQKLPYLEELGVNTLWLLPFYESPLRDDGYDIADYLKVLPVHGNLDDFKAFLDEAHARGMRVITELVLNHTSDQHPWFQEARQPGSKKRDWYVWSDTAEKYKDVRIIFTDTEHSNWTWDPVAGAYYWHRFFSHQPDLNWDNPEVERALHEVLFYWLDMGVDGLRLDAVPYLYEREGTSGENLPETLDAIKRLRAAIEERYGPGRILLAEANQWPEDTLPYFGDPESGDGVQMAFNFPLMPRMYLALRRESRQPIVEMLRLTDGIPESAQWALFLRNHDELTLEMVTDEERDFMYNEYAADRQFRINLGIRRRLAPLLGGERRRIELMNALMLSLKGSPIIYYGDEIGMGDNTFLGDRNGVRTPMQWSADRNGGFSRAPFHQLFLPPINEGPYSYGFVNVEEAQRSAHSLYGFMQRILRLRNQHAKTFGRGSLEVLEVENERVFAFLRHYEGETILVVANLSRYAQAASLPLQRYAGAVPIELFSQAPFPAITDGAGGYPLTLSPHGFFWFVLKEPGEETGEAAPEEEPFERPLQTLKTSGGLETVLVDTMVQGDAKARLERALPDFLGAQRWFGSKEKAIARTKLVDAVRLQADPPIYLTLVRVEFEDGSLERYFLPLTLKTGEAARALLDAHGRAAVAWLSGPSGRALLHDATADEGFWLALYRAAQRSWRGRSLQGLYSAGATPGVRLPEVEHATPAEVEQSNSSASYEGKVFGKLYRKLEDERNPELELLSYLTRAEFPFVPQLQGEVRFRRGELHFTLGVFQSFIPGGEDAWRYALEESARFFGRTAEATPPEGELPTTFADPAPAWLEDAAGESLQLASLLGVRTAELHAVLARAEGAAMAPEAVTGDDLRALASRVRRNAEETLAQLEAQGTALDRTVLEAKLAALEALAEQEERLTWQQIRIHGDYHLGQVVRAESELYILDFEGEPIRPLQERRKRDSALRDVAGMLRSLEYAGLMAQRTHAQETGAAQEATAPWTELLIRWSEAVFLEAYFSTAGEGASFLPSDLEARDLLLWAYQLDKVLYEVRYELGSRPDWVWLPLKGLARLLGASTAETGAS</sequence>
<evidence type="ECO:0000256" key="1">
    <source>
        <dbReference type="ARBA" id="ARBA00001595"/>
    </source>
</evidence>
<accession>D7CX34</accession>
<evidence type="ECO:0000313" key="19">
    <source>
        <dbReference type="EMBL" id="ADI14542.1"/>
    </source>
</evidence>
<feature type="coiled-coil region" evidence="16">
    <location>
        <begin position="925"/>
        <end position="971"/>
    </location>
</feature>
<evidence type="ECO:0000256" key="13">
    <source>
        <dbReference type="ARBA" id="ARBA00031251"/>
    </source>
</evidence>
<comment type="catalytic activity">
    <reaction evidence="1">
        <text>D-maltose = alpha,alpha-trehalose</text>
        <dbReference type="Rhea" id="RHEA:15145"/>
        <dbReference type="ChEBI" id="CHEBI:16551"/>
        <dbReference type="ChEBI" id="CHEBI:17306"/>
        <dbReference type="EC" id="5.4.99.16"/>
    </reaction>
</comment>
<dbReference type="SMART" id="SM00642">
    <property type="entry name" value="Aamy"/>
    <property type="match status" value="1"/>
</dbReference>
<dbReference type="Pfam" id="PF00128">
    <property type="entry name" value="Alpha-amylase"/>
    <property type="match status" value="2"/>
</dbReference>
<dbReference type="Pfam" id="PF18085">
    <property type="entry name" value="Mak_N_cap"/>
    <property type="match status" value="1"/>
</dbReference>
<evidence type="ECO:0000256" key="4">
    <source>
        <dbReference type="ARBA" id="ARBA00011962"/>
    </source>
</evidence>
<evidence type="ECO:0000313" key="20">
    <source>
        <dbReference type="Proteomes" id="UP000000379"/>
    </source>
</evidence>
<reference evidence="20" key="1">
    <citation type="submission" date="2010-05" db="EMBL/GenBank/DDBJ databases">
        <title>The complete genome of Truepera radiovictris DSM 17093.</title>
        <authorList>
            <consortium name="US DOE Joint Genome Institute (JGI-PGF)"/>
            <person name="Lucas S."/>
            <person name="Copeland A."/>
            <person name="Lapidus A."/>
            <person name="Glavina del Rio T."/>
            <person name="Dalin E."/>
            <person name="Tice H."/>
            <person name="Bruce D."/>
            <person name="Goodwin L."/>
            <person name="Pitluck S."/>
            <person name="Kyrpides N."/>
            <person name="Mavromatis K."/>
            <person name="Ovchinnikova G."/>
            <person name="Munk A.C."/>
            <person name="Detter J.C."/>
            <person name="Han C."/>
            <person name="Tapia R."/>
            <person name="Land M."/>
            <person name="Hauser L."/>
            <person name="Markowitz V."/>
            <person name="Cheng J.-F."/>
            <person name="Hugenholtz P."/>
            <person name="Woyke T."/>
            <person name="Wu D."/>
            <person name="Tindall B."/>
            <person name="Pomrenke H.G."/>
            <person name="Brambilla E."/>
            <person name="Klenk H.-P."/>
            <person name="Eisen J.A."/>
        </authorList>
    </citation>
    <scope>NUCLEOTIDE SEQUENCE [LARGE SCALE GENOMIC DNA]</scope>
    <source>
        <strain evidence="20">DSM 17093 / CIP 108686 / LMG 22925 / RQ-24</strain>
    </source>
</reference>
<dbReference type="Proteomes" id="UP000000379">
    <property type="component" value="Chromosome"/>
</dbReference>
<dbReference type="eggNOG" id="COG0366">
    <property type="taxonomic scope" value="Bacteria"/>
</dbReference>
<evidence type="ECO:0000256" key="12">
    <source>
        <dbReference type="ARBA" id="ARBA00023235"/>
    </source>
</evidence>
<dbReference type="OrthoDB" id="9805159at2"/>
<dbReference type="eggNOG" id="COG3281">
    <property type="taxonomic scope" value="Bacteria"/>
</dbReference>
<dbReference type="InterPro" id="IPR032091">
    <property type="entry name" value="Malt_amylase-like_C"/>
</dbReference>
<dbReference type="EC" id="5.4.99.16" evidence="5"/>
<keyword evidence="12" id="KW-0413">Isomerase</keyword>
<dbReference type="STRING" id="649638.Trad_1420"/>
<evidence type="ECO:0000256" key="7">
    <source>
        <dbReference type="ARBA" id="ARBA00022679"/>
    </source>
</evidence>
<feature type="domain" description="Glycosyl hydrolase family 13 catalytic" evidence="18">
    <location>
        <begin position="49"/>
        <end position="449"/>
    </location>
</feature>
<dbReference type="GO" id="GO:0005524">
    <property type="term" value="F:ATP binding"/>
    <property type="evidence" value="ECO:0007669"/>
    <property type="project" value="UniProtKB-KW"/>
</dbReference>
<organism evidence="19 20">
    <name type="scientific">Truepera radiovictrix (strain DSM 17093 / CIP 108686 / LMG 22925 / RQ-24)</name>
    <dbReference type="NCBI Taxonomy" id="649638"/>
    <lineage>
        <taxon>Bacteria</taxon>
        <taxon>Thermotogati</taxon>
        <taxon>Deinococcota</taxon>
        <taxon>Deinococci</taxon>
        <taxon>Trueperales</taxon>
        <taxon>Trueperaceae</taxon>
        <taxon>Truepera</taxon>
    </lineage>
</organism>
<dbReference type="GO" id="GO:0016740">
    <property type="term" value="F:transferase activity"/>
    <property type="evidence" value="ECO:0007669"/>
    <property type="project" value="UniProtKB-KW"/>
</dbReference>
<comment type="similarity">
    <text evidence="3">Belongs to the aminoglycoside phosphotransferase family.</text>
</comment>
<dbReference type="GO" id="GO:0046872">
    <property type="term" value="F:metal ion binding"/>
    <property type="evidence" value="ECO:0007669"/>
    <property type="project" value="UniProtKB-KW"/>
</dbReference>
<evidence type="ECO:0000256" key="10">
    <source>
        <dbReference type="ARBA" id="ARBA00022837"/>
    </source>
</evidence>
<evidence type="ECO:0000256" key="2">
    <source>
        <dbReference type="ARBA" id="ARBA00005496"/>
    </source>
</evidence>
<evidence type="ECO:0000259" key="18">
    <source>
        <dbReference type="SMART" id="SM00642"/>
    </source>
</evidence>
<dbReference type="PANTHER" id="PTHR10357:SF219">
    <property type="entry name" value="MALTOSE ALPHA-D-GLUCOSYLTRANSFERASE"/>
    <property type="match status" value="1"/>
</dbReference>
<evidence type="ECO:0000256" key="14">
    <source>
        <dbReference type="ARBA" id="ARBA00031378"/>
    </source>
</evidence>
<feature type="compositionally biased region" description="Low complexity" evidence="17">
    <location>
        <begin position="1"/>
        <end position="14"/>
    </location>
</feature>
<dbReference type="GO" id="GO:0005975">
    <property type="term" value="P:carbohydrate metabolic process"/>
    <property type="evidence" value="ECO:0007669"/>
    <property type="project" value="InterPro"/>
</dbReference>
<evidence type="ECO:0000256" key="3">
    <source>
        <dbReference type="ARBA" id="ARBA00006219"/>
    </source>
</evidence>
<comment type="similarity">
    <text evidence="2">Belongs to the glycosyl hydrolase 13 family. TreS subfamily.</text>
</comment>
<evidence type="ECO:0000256" key="9">
    <source>
        <dbReference type="ARBA" id="ARBA00022741"/>
    </source>
</evidence>
<dbReference type="SUPFAM" id="SSF56112">
    <property type="entry name" value="Protein kinase-like (PK-like)"/>
    <property type="match status" value="1"/>
</dbReference>
<proteinExistence type="inferred from homology"/>
<keyword evidence="20" id="KW-1185">Reference proteome</keyword>
<dbReference type="AlphaFoldDB" id="D7CX34"/>
<dbReference type="InterPro" id="IPR017853">
    <property type="entry name" value="GH"/>
</dbReference>
<dbReference type="InterPro" id="IPR012810">
    <property type="entry name" value="TreS/a-amylase_N"/>
</dbReference>
<reference evidence="19 20" key="2">
    <citation type="journal article" date="2011" name="Stand. Genomic Sci.">
        <title>Complete genome sequence of Truepera radiovictrix type strain (RQ-24).</title>
        <authorList>
            <person name="Ivanova N."/>
            <person name="Rohde C."/>
            <person name="Munk C."/>
            <person name="Nolan M."/>
            <person name="Lucas S."/>
            <person name="Del Rio T.G."/>
            <person name="Tice H."/>
            <person name="Deshpande S."/>
            <person name="Cheng J.F."/>
            <person name="Tapia R."/>
            <person name="Han C."/>
            <person name="Goodwin L."/>
            <person name="Pitluck S."/>
            <person name="Liolios K."/>
            <person name="Mavromatis K."/>
            <person name="Mikhailova N."/>
            <person name="Pati A."/>
            <person name="Chen A."/>
            <person name="Palaniappan K."/>
            <person name="Land M."/>
            <person name="Hauser L."/>
            <person name="Chang Y.J."/>
            <person name="Jeffries C.D."/>
            <person name="Brambilla E."/>
            <person name="Rohde M."/>
            <person name="Goker M."/>
            <person name="Tindall B.J."/>
            <person name="Woyke T."/>
            <person name="Bristow J."/>
            <person name="Eisen J.A."/>
            <person name="Markowitz V."/>
            <person name="Hugenholtz P."/>
            <person name="Kyrpides N.C."/>
            <person name="Klenk H.P."/>
            <person name="Lapidus A."/>
        </authorList>
    </citation>
    <scope>NUCLEOTIDE SEQUENCE [LARGE SCALE GENOMIC DNA]</scope>
    <source>
        <strain evidence="20">DSM 17093 / CIP 108686 / LMG 22925 / RQ-24</strain>
    </source>
</reference>
<name>D7CX34_TRURR</name>
<dbReference type="InterPro" id="IPR011009">
    <property type="entry name" value="Kinase-like_dom_sf"/>
</dbReference>
<evidence type="ECO:0000256" key="8">
    <source>
        <dbReference type="ARBA" id="ARBA00022723"/>
    </source>
</evidence>
<evidence type="ECO:0000256" key="11">
    <source>
        <dbReference type="ARBA" id="ARBA00022840"/>
    </source>
</evidence>
<dbReference type="Gene3D" id="3.90.1200.10">
    <property type="match status" value="1"/>
</dbReference>
<keyword evidence="8" id="KW-0479">Metal-binding</keyword>
<dbReference type="FunFam" id="3.20.20.80:FF:000055">
    <property type="entry name" value="Trehalose synthase"/>
    <property type="match status" value="1"/>
</dbReference>
<dbReference type="EMBL" id="CP002049">
    <property type="protein sequence ID" value="ADI14542.1"/>
    <property type="molecule type" value="Genomic_DNA"/>
</dbReference>
<keyword evidence="16" id="KW-0175">Coiled coil</keyword>
<comment type="catalytic activity">
    <reaction evidence="15">
        <text>D-maltose + ATP = alpha-maltose 1-phosphate + ADP + H(+)</text>
        <dbReference type="Rhea" id="RHEA:31915"/>
        <dbReference type="ChEBI" id="CHEBI:15378"/>
        <dbReference type="ChEBI" id="CHEBI:17306"/>
        <dbReference type="ChEBI" id="CHEBI:30616"/>
        <dbReference type="ChEBI" id="CHEBI:63576"/>
        <dbReference type="ChEBI" id="CHEBI:456216"/>
        <dbReference type="EC" id="2.7.1.175"/>
    </reaction>
</comment>
<dbReference type="Pfam" id="PF16657">
    <property type="entry name" value="Malt_amylase_C"/>
    <property type="match status" value="1"/>
</dbReference>
<dbReference type="Gene3D" id="3.90.400.10">
    <property type="entry name" value="Oligo-1,6-glucosidase, Domain 2"/>
    <property type="match status" value="1"/>
</dbReference>
<dbReference type="Gene3D" id="3.20.20.80">
    <property type="entry name" value="Glycosidases"/>
    <property type="match status" value="1"/>
</dbReference>
<keyword evidence="9" id="KW-0547">Nucleotide-binding</keyword>
<dbReference type="GO" id="GO:0047471">
    <property type="term" value="F:maltose alpha-D-glucosyltransferase activity"/>
    <property type="evidence" value="ECO:0007669"/>
    <property type="project" value="UniProtKB-EC"/>
</dbReference>
<keyword evidence="11" id="KW-0067">ATP-binding</keyword>
<gene>
    <name evidence="19" type="ordered locus">Trad_1420</name>
</gene>
<dbReference type="KEGG" id="tra:Trad_1420"/>
<feature type="region of interest" description="Disordered" evidence="17">
    <location>
        <begin position="1"/>
        <end position="31"/>
    </location>
</feature>
<dbReference type="InterPro" id="IPR045857">
    <property type="entry name" value="O16G_dom_2"/>
</dbReference>
<dbReference type="CDD" id="cd11334">
    <property type="entry name" value="AmyAc_TreS"/>
    <property type="match status" value="1"/>
</dbReference>
<dbReference type="EC" id="2.7.1.175" evidence="4"/>